<dbReference type="GeneID" id="92873890"/>
<dbReference type="Pfam" id="PF00975">
    <property type="entry name" value="Thioesterase"/>
    <property type="match status" value="1"/>
</dbReference>
<proteinExistence type="inferred from homology"/>
<name>A0A0H3DEA3_AMYMU</name>
<dbReference type="KEGG" id="amd:AMED_6229"/>
<feature type="domain" description="Thioesterase" evidence="2">
    <location>
        <begin position="24"/>
        <end position="240"/>
    </location>
</feature>
<dbReference type="AlphaFoldDB" id="A0A0H3DEA3"/>
<dbReference type="EMBL" id="CP002000">
    <property type="protein sequence ID" value="ADJ47964.1"/>
    <property type="molecule type" value="Genomic_DNA"/>
</dbReference>
<dbReference type="Proteomes" id="UP000000328">
    <property type="component" value="Chromosome"/>
</dbReference>
<dbReference type="PANTHER" id="PTHR11487:SF0">
    <property type="entry name" value="S-ACYL FATTY ACID SYNTHASE THIOESTERASE, MEDIUM CHAIN"/>
    <property type="match status" value="1"/>
</dbReference>
<protein>
    <submittedName>
        <fullName evidence="3">Thioesterase involved in non-ribosomal peptide synthesis</fullName>
    </submittedName>
</protein>
<dbReference type="eggNOG" id="COG3208">
    <property type="taxonomic scope" value="Bacteria"/>
</dbReference>
<dbReference type="RefSeq" id="WP_013228015.1">
    <property type="nucleotide sequence ID" value="NC_014318.1"/>
</dbReference>
<dbReference type="InterPro" id="IPR012223">
    <property type="entry name" value="TEII"/>
</dbReference>
<dbReference type="SUPFAM" id="SSF53474">
    <property type="entry name" value="alpha/beta-Hydrolases"/>
    <property type="match status" value="1"/>
</dbReference>
<dbReference type="GO" id="GO:0008610">
    <property type="term" value="P:lipid biosynthetic process"/>
    <property type="evidence" value="ECO:0007669"/>
    <property type="project" value="TreeGrafter"/>
</dbReference>
<comment type="similarity">
    <text evidence="1">Belongs to the thioesterase family.</text>
</comment>
<dbReference type="HOGENOM" id="CLU_070456_1_1_11"/>
<organism evidence="3 4">
    <name type="scientific">Amycolatopsis mediterranei (strain U-32)</name>
    <dbReference type="NCBI Taxonomy" id="749927"/>
    <lineage>
        <taxon>Bacteria</taxon>
        <taxon>Bacillati</taxon>
        <taxon>Actinomycetota</taxon>
        <taxon>Actinomycetes</taxon>
        <taxon>Pseudonocardiales</taxon>
        <taxon>Pseudonocardiaceae</taxon>
        <taxon>Amycolatopsis</taxon>
    </lineage>
</organism>
<gene>
    <name evidence="3" type="ordered locus">AMED_6229</name>
</gene>
<evidence type="ECO:0000313" key="3">
    <source>
        <dbReference type="EMBL" id="ADJ47964.1"/>
    </source>
</evidence>
<dbReference type="InterPro" id="IPR029058">
    <property type="entry name" value="AB_hydrolase_fold"/>
</dbReference>
<evidence type="ECO:0000313" key="4">
    <source>
        <dbReference type="Proteomes" id="UP000000328"/>
    </source>
</evidence>
<accession>A0A0H3DEA3</accession>
<dbReference type="Gene3D" id="3.40.50.1820">
    <property type="entry name" value="alpha/beta hydrolase"/>
    <property type="match status" value="1"/>
</dbReference>
<dbReference type="PANTHER" id="PTHR11487">
    <property type="entry name" value="THIOESTERASE"/>
    <property type="match status" value="1"/>
</dbReference>
<dbReference type="PATRIC" id="fig|749927.5.peg.6476"/>
<evidence type="ECO:0000259" key="2">
    <source>
        <dbReference type="Pfam" id="PF00975"/>
    </source>
</evidence>
<evidence type="ECO:0000256" key="1">
    <source>
        <dbReference type="ARBA" id="ARBA00007169"/>
    </source>
</evidence>
<reference evidence="3 4" key="1">
    <citation type="journal article" date="2010" name="Cell Res.">
        <title>Complete genome sequence of the rifamycin SV-producing Amycolatopsis mediterranei U32 revealed its genetic characteristics in phylogeny and metabolism.</title>
        <authorList>
            <person name="Zhao W."/>
            <person name="Zhong Y."/>
            <person name="Yuan H."/>
            <person name="Wang J."/>
            <person name="Zheng H."/>
            <person name="Wang Y."/>
            <person name="Cen X."/>
            <person name="Xu F."/>
            <person name="Bai J."/>
            <person name="Han X."/>
            <person name="Lu G."/>
            <person name="Zhu Y."/>
            <person name="Shao Z."/>
            <person name="Yan H."/>
            <person name="Li C."/>
            <person name="Peng N."/>
            <person name="Zhang Z."/>
            <person name="Zhang Y."/>
            <person name="Lin W."/>
            <person name="Fan Y."/>
            <person name="Qin Z."/>
            <person name="Hu Y."/>
            <person name="Zhu B."/>
            <person name="Wang S."/>
            <person name="Ding X."/>
            <person name="Zhao G.P."/>
        </authorList>
    </citation>
    <scope>NUCLEOTIDE SEQUENCE [LARGE SCALE GENOMIC DNA]</scope>
    <source>
        <strain evidence="4">U-32</strain>
    </source>
</reference>
<dbReference type="OrthoDB" id="4169718at2"/>
<dbReference type="InterPro" id="IPR001031">
    <property type="entry name" value="Thioesterase"/>
</dbReference>
<sequence>MTATRAPRRPRWFLREPSPDAGVRLFCLPYSGCGASMYRQWPATVADIEICPVQLPGRENRMREEPFSSFGSLAEMLCDALAPHLDRPFAFFGHCSSALVAYETALRLQRRGLPVPARLFVSSQVAPHKGPHGRFLEMSEDELRAEVVTLITALGGVPRPDMVDLSLEVLLSDVDAHKAYGVSPPEPLPCPASVLGWDEDVEVPHELLHDWAELGETTFRLLHGPHYGFIGGPEALLRAFATDLGRTHQPQAG</sequence>